<evidence type="ECO:0000313" key="1">
    <source>
        <dbReference type="EMBL" id="TQM78155.1"/>
    </source>
</evidence>
<sequence>MIESVDLLVTALAAGAAAGLTDTASTAVKDAYLSLKAGVLGVLRRDGSVAGEVVRAVEDDAVATGGQAGELTAALHGVSADTDPELLAAARQLLELADPSGAGNGKYRVVVHGGQGVLVGDGNIQHNTFSQPR</sequence>
<protein>
    <recommendedName>
        <fullName evidence="3">RHIM domain-containing protein</fullName>
    </recommendedName>
</protein>
<dbReference type="AlphaFoldDB" id="A0A543J5M5"/>
<dbReference type="RefSeq" id="WP_141974937.1">
    <property type="nucleotide sequence ID" value="NZ_VFPP01000001.1"/>
</dbReference>
<organism evidence="1 2">
    <name type="scientific">Saccharothrix saharensis</name>
    <dbReference type="NCBI Taxonomy" id="571190"/>
    <lineage>
        <taxon>Bacteria</taxon>
        <taxon>Bacillati</taxon>
        <taxon>Actinomycetota</taxon>
        <taxon>Actinomycetes</taxon>
        <taxon>Pseudonocardiales</taxon>
        <taxon>Pseudonocardiaceae</taxon>
        <taxon>Saccharothrix</taxon>
    </lineage>
</organism>
<dbReference type="Proteomes" id="UP000316628">
    <property type="component" value="Unassembled WGS sequence"/>
</dbReference>
<evidence type="ECO:0008006" key="3">
    <source>
        <dbReference type="Google" id="ProtNLM"/>
    </source>
</evidence>
<evidence type="ECO:0000313" key="2">
    <source>
        <dbReference type="Proteomes" id="UP000316628"/>
    </source>
</evidence>
<name>A0A543J5M5_9PSEU</name>
<gene>
    <name evidence="1" type="ORF">FHX81_0408</name>
</gene>
<proteinExistence type="predicted"/>
<accession>A0A543J5M5</accession>
<comment type="caution">
    <text evidence="1">The sequence shown here is derived from an EMBL/GenBank/DDBJ whole genome shotgun (WGS) entry which is preliminary data.</text>
</comment>
<dbReference type="EMBL" id="VFPP01000001">
    <property type="protein sequence ID" value="TQM78155.1"/>
    <property type="molecule type" value="Genomic_DNA"/>
</dbReference>
<reference evidence="1 2" key="1">
    <citation type="submission" date="2019-06" db="EMBL/GenBank/DDBJ databases">
        <title>Sequencing the genomes of 1000 actinobacteria strains.</title>
        <authorList>
            <person name="Klenk H.-P."/>
        </authorList>
    </citation>
    <scope>NUCLEOTIDE SEQUENCE [LARGE SCALE GENOMIC DNA]</scope>
    <source>
        <strain evidence="1 2">DSM 45456</strain>
    </source>
</reference>
<keyword evidence="2" id="KW-1185">Reference proteome</keyword>